<dbReference type="Proteomes" id="UP000828390">
    <property type="component" value="Unassembled WGS sequence"/>
</dbReference>
<organism evidence="2 3">
    <name type="scientific">Dreissena polymorpha</name>
    <name type="common">Zebra mussel</name>
    <name type="synonym">Mytilus polymorpha</name>
    <dbReference type="NCBI Taxonomy" id="45954"/>
    <lineage>
        <taxon>Eukaryota</taxon>
        <taxon>Metazoa</taxon>
        <taxon>Spiralia</taxon>
        <taxon>Lophotrochozoa</taxon>
        <taxon>Mollusca</taxon>
        <taxon>Bivalvia</taxon>
        <taxon>Autobranchia</taxon>
        <taxon>Heteroconchia</taxon>
        <taxon>Euheterodonta</taxon>
        <taxon>Imparidentia</taxon>
        <taxon>Neoheterodontei</taxon>
        <taxon>Myida</taxon>
        <taxon>Dreissenoidea</taxon>
        <taxon>Dreissenidae</taxon>
        <taxon>Dreissena</taxon>
    </lineage>
</organism>
<dbReference type="EMBL" id="JAIWYP010000006">
    <property type="protein sequence ID" value="KAH3808413.1"/>
    <property type="molecule type" value="Genomic_DNA"/>
</dbReference>
<keyword evidence="1" id="KW-0732">Signal</keyword>
<dbReference type="AlphaFoldDB" id="A0A9D4JH17"/>
<reference evidence="2" key="1">
    <citation type="journal article" date="2019" name="bioRxiv">
        <title>The Genome of the Zebra Mussel, Dreissena polymorpha: A Resource for Invasive Species Research.</title>
        <authorList>
            <person name="McCartney M.A."/>
            <person name="Auch B."/>
            <person name="Kono T."/>
            <person name="Mallez S."/>
            <person name="Zhang Y."/>
            <person name="Obille A."/>
            <person name="Becker A."/>
            <person name="Abrahante J.E."/>
            <person name="Garbe J."/>
            <person name="Badalamenti J.P."/>
            <person name="Herman A."/>
            <person name="Mangelson H."/>
            <person name="Liachko I."/>
            <person name="Sullivan S."/>
            <person name="Sone E.D."/>
            <person name="Koren S."/>
            <person name="Silverstein K.A.T."/>
            <person name="Beckman K.B."/>
            <person name="Gohl D.M."/>
        </authorList>
    </citation>
    <scope>NUCLEOTIDE SEQUENCE</scope>
    <source>
        <strain evidence="2">Duluth1</strain>
        <tissue evidence="2">Whole animal</tissue>
    </source>
</reference>
<gene>
    <name evidence="2" type="ORF">DPMN_136766</name>
</gene>
<evidence type="ECO:0000313" key="2">
    <source>
        <dbReference type="EMBL" id="KAH3808413.1"/>
    </source>
</evidence>
<proteinExistence type="predicted"/>
<keyword evidence="3" id="KW-1185">Reference proteome</keyword>
<name>A0A9D4JH17_DREPO</name>
<accession>A0A9D4JH17</accession>
<comment type="caution">
    <text evidence="2">The sequence shown here is derived from an EMBL/GenBank/DDBJ whole genome shotgun (WGS) entry which is preliminary data.</text>
</comment>
<protein>
    <submittedName>
        <fullName evidence="2">Uncharacterized protein</fullName>
    </submittedName>
</protein>
<evidence type="ECO:0000313" key="3">
    <source>
        <dbReference type="Proteomes" id="UP000828390"/>
    </source>
</evidence>
<feature type="signal peptide" evidence="1">
    <location>
        <begin position="1"/>
        <end position="17"/>
    </location>
</feature>
<sequence>MIVVVVLLAVLEEVVMAMMVVPLEVVDEAVAVAAKELKSSRNEYVQCDKQGIVAFKKLLRFIITHFNEPLAFRHAKALGILKPNKNSEDRAATFEVNMLSRSNSQEK</sequence>
<evidence type="ECO:0000256" key="1">
    <source>
        <dbReference type="SAM" id="SignalP"/>
    </source>
</evidence>
<reference evidence="2" key="2">
    <citation type="submission" date="2020-11" db="EMBL/GenBank/DDBJ databases">
        <authorList>
            <person name="McCartney M.A."/>
            <person name="Auch B."/>
            <person name="Kono T."/>
            <person name="Mallez S."/>
            <person name="Becker A."/>
            <person name="Gohl D.M."/>
            <person name="Silverstein K.A.T."/>
            <person name="Koren S."/>
            <person name="Bechman K.B."/>
            <person name="Herman A."/>
            <person name="Abrahante J.E."/>
            <person name="Garbe J."/>
        </authorList>
    </citation>
    <scope>NUCLEOTIDE SEQUENCE</scope>
    <source>
        <strain evidence="2">Duluth1</strain>
        <tissue evidence="2">Whole animal</tissue>
    </source>
</reference>
<feature type="chain" id="PRO_5038953088" evidence="1">
    <location>
        <begin position="18"/>
        <end position="107"/>
    </location>
</feature>